<feature type="region of interest" description="Disordered" evidence="1">
    <location>
        <begin position="1"/>
        <end position="39"/>
    </location>
</feature>
<keyword evidence="2" id="KW-0812">Transmembrane</keyword>
<dbReference type="Proteomes" id="UP001492380">
    <property type="component" value="Unassembled WGS sequence"/>
</dbReference>
<keyword evidence="2" id="KW-1133">Transmembrane helix</keyword>
<comment type="caution">
    <text evidence="3">The sequence shown here is derived from an EMBL/GenBank/DDBJ whole genome shotgun (WGS) entry which is preliminary data.</text>
</comment>
<evidence type="ECO:0000256" key="1">
    <source>
        <dbReference type="SAM" id="MobiDB-lite"/>
    </source>
</evidence>
<organism evidence="3 4">
    <name type="scientific">Phyllosticta capitalensis</name>
    <dbReference type="NCBI Taxonomy" id="121624"/>
    <lineage>
        <taxon>Eukaryota</taxon>
        <taxon>Fungi</taxon>
        <taxon>Dikarya</taxon>
        <taxon>Ascomycota</taxon>
        <taxon>Pezizomycotina</taxon>
        <taxon>Dothideomycetes</taxon>
        <taxon>Dothideomycetes incertae sedis</taxon>
        <taxon>Botryosphaeriales</taxon>
        <taxon>Phyllostictaceae</taxon>
        <taxon>Phyllosticta</taxon>
    </lineage>
</organism>
<gene>
    <name evidence="3" type="ORF">HDK90DRAFT_544638</name>
</gene>
<sequence length="166" mass="18376">MAPIPRPPPTTWPLHALPPPPAASSTPVIPTPHSSNVSLQQPEPVHRLIDTYTAAHRIHEAPAYTRAMRAWTTLSLSSLPSSLDDAKSVGDMVVLYAATLVVVVALFALTRGFVAAMRRRRRRRRVERMMAAPFALDRGRRMGRGMGWGWWRKGEGEEVHGARGES</sequence>
<keyword evidence="2" id="KW-0472">Membrane</keyword>
<feature type="transmembrane region" description="Helical" evidence="2">
    <location>
        <begin position="93"/>
        <end position="114"/>
    </location>
</feature>
<accession>A0ABR1Y918</accession>
<reference evidence="3 4" key="1">
    <citation type="submission" date="2024-04" db="EMBL/GenBank/DDBJ databases">
        <title>Phyllosticta paracitricarpa is synonymous to the EU quarantine fungus P. citricarpa based on phylogenomic analyses.</title>
        <authorList>
            <consortium name="Lawrence Berkeley National Laboratory"/>
            <person name="Van Ingen-Buijs V.A."/>
            <person name="Van Westerhoven A.C."/>
            <person name="Haridas S."/>
            <person name="Skiadas P."/>
            <person name="Martin F."/>
            <person name="Groenewald J.Z."/>
            <person name="Crous P.W."/>
            <person name="Seidl M.F."/>
        </authorList>
    </citation>
    <scope>NUCLEOTIDE SEQUENCE [LARGE SCALE GENOMIC DNA]</scope>
    <source>
        <strain evidence="3 4">CBS 123374</strain>
    </source>
</reference>
<keyword evidence="4" id="KW-1185">Reference proteome</keyword>
<feature type="compositionally biased region" description="Low complexity" evidence="1">
    <location>
        <begin position="23"/>
        <end position="32"/>
    </location>
</feature>
<feature type="compositionally biased region" description="Pro residues" evidence="1">
    <location>
        <begin position="1"/>
        <end position="22"/>
    </location>
</feature>
<dbReference type="EMBL" id="JBBWRZ010000014">
    <property type="protein sequence ID" value="KAK8223143.1"/>
    <property type="molecule type" value="Genomic_DNA"/>
</dbReference>
<proteinExistence type="predicted"/>
<evidence type="ECO:0000313" key="4">
    <source>
        <dbReference type="Proteomes" id="UP001492380"/>
    </source>
</evidence>
<evidence type="ECO:0000256" key="2">
    <source>
        <dbReference type="SAM" id="Phobius"/>
    </source>
</evidence>
<protein>
    <submittedName>
        <fullName evidence="3">Uncharacterized protein</fullName>
    </submittedName>
</protein>
<evidence type="ECO:0000313" key="3">
    <source>
        <dbReference type="EMBL" id="KAK8223143.1"/>
    </source>
</evidence>
<name>A0ABR1Y918_9PEZI</name>